<sequence>MSDKAHIVREYDKELTHLGELLDEMTVAAQEILACAEFKVLGTGAGNCGTTGALSHLNGLYDTVNHRTMLILTKRQPMSEDLRQVMGVVHIASELQRLGALANSICERGQSIDNQLLVADVNKGLATLFRLVRGFFSDAMSGYRSADSQRLLAMVDADNAVDEAYHRLVADIVTMFSQHTSYALDLTQLLFCAKGLERIGDHVAHIVHAGYVAHTGELPG</sequence>
<evidence type="ECO:0000259" key="2">
    <source>
        <dbReference type="Pfam" id="PF01895"/>
    </source>
</evidence>
<accession>Q6WB50</accession>
<dbReference type="GO" id="GO:0045936">
    <property type="term" value="P:negative regulation of phosphate metabolic process"/>
    <property type="evidence" value="ECO:0007669"/>
    <property type="project" value="InterPro"/>
</dbReference>
<dbReference type="Pfam" id="PF01895">
    <property type="entry name" value="PhoU"/>
    <property type="match status" value="2"/>
</dbReference>
<proteinExistence type="inferred from homology"/>
<dbReference type="InterPro" id="IPR038078">
    <property type="entry name" value="PhoU-like_sf"/>
</dbReference>
<gene>
    <name evidence="3" type="primary">phoU</name>
</gene>
<dbReference type="Gene3D" id="1.20.58.220">
    <property type="entry name" value="Phosphate transport system protein phou homolog 2, domain 2"/>
    <property type="match status" value="1"/>
</dbReference>
<dbReference type="PANTHER" id="PTHR42930">
    <property type="entry name" value="PHOSPHATE-SPECIFIC TRANSPORT SYSTEM ACCESSORY PROTEIN PHOU"/>
    <property type="match status" value="1"/>
</dbReference>
<reference evidence="3" key="1">
    <citation type="submission" date="2003-04" db="EMBL/GenBank/DDBJ databases">
        <title>Genes for Arsenite Oxidation from Alcaligenes faecalis.</title>
        <authorList>
            <person name="Silver S."/>
            <person name="Phung L.T."/>
            <person name="Malo B.J."/>
        </authorList>
    </citation>
    <scope>NUCLEOTIDE SEQUENCE</scope>
    <source>
        <strain evidence="3">NCIB 8687</strain>
    </source>
</reference>
<dbReference type="SUPFAM" id="SSF109755">
    <property type="entry name" value="PhoU-like"/>
    <property type="match status" value="1"/>
</dbReference>
<dbReference type="GO" id="GO:0030643">
    <property type="term" value="P:intracellular phosphate ion homeostasis"/>
    <property type="evidence" value="ECO:0007669"/>
    <property type="project" value="InterPro"/>
</dbReference>
<evidence type="ECO:0000256" key="1">
    <source>
        <dbReference type="ARBA" id="ARBA00008107"/>
    </source>
</evidence>
<dbReference type="EMBL" id="AY297781">
    <property type="protein sequence ID" value="AAS45096.1"/>
    <property type="molecule type" value="Genomic_DNA"/>
</dbReference>
<feature type="domain" description="PhoU" evidence="2">
    <location>
        <begin position="127"/>
        <end position="207"/>
    </location>
</feature>
<organism evidence="3">
    <name type="scientific">Alcaligenes faecalis</name>
    <dbReference type="NCBI Taxonomy" id="511"/>
    <lineage>
        <taxon>Bacteria</taxon>
        <taxon>Pseudomonadati</taxon>
        <taxon>Pseudomonadota</taxon>
        <taxon>Betaproteobacteria</taxon>
        <taxon>Burkholderiales</taxon>
        <taxon>Alcaligenaceae</taxon>
        <taxon>Alcaligenes</taxon>
    </lineage>
</organism>
<comment type="similarity">
    <text evidence="1">Belongs to the PhoU family.</text>
</comment>
<name>Q6WB50_ALCFA</name>
<protein>
    <submittedName>
        <fullName evidence="3">Phosphate regulator</fullName>
    </submittedName>
</protein>
<dbReference type="PANTHER" id="PTHR42930:SF3">
    <property type="entry name" value="PHOSPHATE-SPECIFIC TRANSPORT SYSTEM ACCESSORY PROTEIN PHOU"/>
    <property type="match status" value="1"/>
</dbReference>
<evidence type="ECO:0000313" key="3">
    <source>
        <dbReference type="EMBL" id="AAS45096.1"/>
    </source>
</evidence>
<dbReference type="InterPro" id="IPR026022">
    <property type="entry name" value="PhoU_dom"/>
</dbReference>
<feature type="domain" description="PhoU" evidence="2">
    <location>
        <begin position="57"/>
        <end position="108"/>
    </location>
</feature>
<dbReference type="InterPro" id="IPR028366">
    <property type="entry name" value="PhoU"/>
</dbReference>
<dbReference type="AlphaFoldDB" id="Q6WB50"/>